<gene>
    <name evidence="3" type="ORF">MNBD_GAMMA18-1990</name>
</gene>
<accession>A0A3B0ZVS7</accession>
<reference evidence="3" key="1">
    <citation type="submission" date="2018-06" db="EMBL/GenBank/DDBJ databases">
        <authorList>
            <person name="Zhirakovskaya E."/>
        </authorList>
    </citation>
    <scope>NUCLEOTIDE SEQUENCE</scope>
</reference>
<dbReference type="EMBL" id="UOFP01000307">
    <property type="protein sequence ID" value="VAW90069.1"/>
    <property type="molecule type" value="Genomic_DNA"/>
</dbReference>
<evidence type="ECO:0000256" key="2">
    <source>
        <dbReference type="SAM" id="Phobius"/>
    </source>
</evidence>
<sequence>MNEKTPEETEVLDWNSVQQTDLNDNDDQDQNRRRITTAPVYQSDKRFYQIVVWFLGLTMLICTLGAIGLASYDKEIPDMIVAVGSAAIGALAGLFAPGQR</sequence>
<proteinExistence type="predicted"/>
<dbReference type="AlphaFoldDB" id="A0A3B0ZVS7"/>
<feature type="transmembrane region" description="Helical" evidence="2">
    <location>
        <begin position="50"/>
        <end position="70"/>
    </location>
</feature>
<organism evidence="3">
    <name type="scientific">hydrothermal vent metagenome</name>
    <dbReference type="NCBI Taxonomy" id="652676"/>
    <lineage>
        <taxon>unclassified sequences</taxon>
        <taxon>metagenomes</taxon>
        <taxon>ecological metagenomes</taxon>
    </lineage>
</organism>
<evidence type="ECO:0000313" key="3">
    <source>
        <dbReference type="EMBL" id="VAW90069.1"/>
    </source>
</evidence>
<evidence type="ECO:0000256" key="1">
    <source>
        <dbReference type="SAM" id="MobiDB-lite"/>
    </source>
</evidence>
<keyword evidence="2" id="KW-0812">Transmembrane</keyword>
<keyword evidence="2" id="KW-1133">Transmembrane helix</keyword>
<keyword evidence="2" id="KW-0472">Membrane</keyword>
<feature type="region of interest" description="Disordered" evidence="1">
    <location>
        <begin position="1"/>
        <end position="32"/>
    </location>
</feature>
<name>A0A3B0ZVS7_9ZZZZ</name>
<feature type="transmembrane region" description="Helical" evidence="2">
    <location>
        <begin position="76"/>
        <end position="96"/>
    </location>
</feature>
<protein>
    <submittedName>
        <fullName evidence="3">Uncharacterized protein</fullName>
    </submittedName>
</protein>